<keyword evidence="8" id="KW-1185">Reference proteome</keyword>
<gene>
    <name evidence="7" type="ORF">Nepgr_003453</name>
</gene>
<comment type="caution">
    <text evidence="7">The sequence shown here is derived from an EMBL/GenBank/DDBJ whole genome shotgun (WGS) entry which is preliminary data.</text>
</comment>
<reference evidence="7" key="1">
    <citation type="submission" date="2023-05" db="EMBL/GenBank/DDBJ databases">
        <title>Nepenthes gracilis genome sequencing.</title>
        <authorList>
            <person name="Fukushima K."/>
        </authorList>
    </citation>
    <scope>NUCLEOTIDE SEQUENCE</scope>
    <source>
        <strain evidence="7">SING2019-196</strain>
    </source>
</reference>
<feature type="region of interest" description="Disordered" evidence="5">
    <location>
        <begin position="202"/>
        <end position="224"/>
    </location>
</feature>
<dbReference type="InterPro" id="IPR003653">
    <property type="entry name" value="Peptidase_C48_C"/>
</dbReference>
<dbReference type="Proteomes" id="UP001279734">
    <property type="component" value="Unassembled WGS sequence"/>
</dbReference>
<keyword evidence="3" id="KW-0378">Hydrolase</keyword>
<dbReference type="AlphaFoldDB" id="A0AAD3RZI4"/>
<organism evidence="7 8">
    <name type="scientific">Nepenthes gracilis</name>
    <name type="common">Slender pitcher plant</name>
    <dbReference type="NCBI Taxonomy" id="150966"/>
    <lineage>
        <taxon>Eukaryota</taxon>
        <taxon>Viridiplantae</taxon>
        <taxon>Streptophyta</taxon>
        <taxon>Embryophyta</taxon>
        <taxon>Tracheophyta</taxon>
        <taxon>Spermatophyta</taxon>
        <taxon>Magnoliopsida</taxon>
        <taxon>eudicotyledons</taxon>
        <taxon>Gunneridae</taxon>
        <taxon>Pentapetalae</taxon>
        <taxon>Caryophyllales</taxon>
        <taxon>Nepenthaceae</taxon>
        <taxon>Nepenthes</taxon>
    </lineage>
</organism>
<feature type="compositionally biased region" description="Basic residues" evidence="5">
    <location>
        <begin position="202"/>
        <end position="216"/>
    </location>
</feature>
<dbReference type="InterPro" id="IPR038765">
    <property type="entry name" value="Papain-like_cys_pep_sf"/>
</dbReference>
<dbReference type="PROSITE" id="PS50600">
    <property type="entry name" value="ULP_PROTEASE"/>
    <property type="match status" value="1"/>
</dbReference>
<evidence type="ECO:0000256" key="2">
    <source>
        <dbReference type="ARBA" id="ARBA00022670"/>
    </source>
</evidence>
<feature type="compositionally biased region" description="Low complexity" evidence="5">
    <location>
        <begin position="39"/>
        <end position="49"/>
    </location>
</feature>
<evidence type="ECO:0000256" key="1">
    <source>
        <dbReference type="ARBA" id="ARBA00005234"/>
    </source>
</evidence>
<evidence type="ECO:0000256" key="3">
    <source>
        <dbReference type="ARBA" id="ARBA00022801"/>
    </source>
</evidence>
<feature type="compositionally biased region" description="Basic and acidic residues" evidence="5">
    <location>
        <begin position="1"/>
        <end position="25"/>
    </location>
</feature>
<sequence>MEEEKKKTNYDNNKGRLEIDFGKLLDDDEEPPAEIVVITTAPSPTAAASTDDRPRKQRPQQKQPQEQEHCATVDYARFSDHDLEESITRQSRKLEGLSSKLPDGGAKLRDNIERLKEEQERRKLRRLQKNAEECKKPARSEFIDLNGVPDEVTQDALLSQAPLQSQFASQFVQRLEENEDSCRRDPFDEEFSCLGRCDKRKRKQNGRSSKKGHKKNGFSPKEKKSLLSRQLSFHPVSFYSNTDNQVSLNSDKSVREPLAGCLHALKEKLLCSSSKKDNYQVSHSDGSNAKKGLTVVLVDEEEPQMVGTSPASEEVSPSLMGTTIYYPSREDPESVEIHYSDLQCLAPQAYLTSPIMNFYIQFLQRPSSPTEGTSSDYHFFNTYFYKKLQEAVSYQKNDKEVFFGKFRRWWRGVNIFQKAYILLPIHENLHWSLAIICIPDKEDESGPIILHLDSLGYHFSRSIFVNIRSFLREEWNYVNKDVGPVDIPILDRIWKYLPRRIDEKIITVPQQDNDYDCGLFVLFFMERFIVEAPDRLKKKDLAMFGRRWFKPEEASSLRGKIKRILMDEFRTSMNVKTIWEPVSLCPSYPRQS</sequence>
<name>A0AAD3RZI4_NEPGR</name>
<keyword evidence="2" id="KW-0645">Protease</keyword>
<dbReference type="EMBL" id="BSYO01000003">
    <property type="protein sequence ID" value="GMH01614.1"/>
    <property type="molecule type" value="Genomic_DNA"/>
</dbReference>
<dbReference type="Gene3D" id="1.10.418.20">
    <property type="match status" value="1"/>
</dbReference>
<protein>
    <recommendedName>
        <fullName evidence="6">Ubiquitin-like protease family profile domain-containing protein</fullName>
    </recommendedName>
</protein>
<dbReference type="GO" id="GO:0006508">
    <property type="term" value="P:proteolysis"/>
    <property type="evidence" value="ECO:0007669"/>
    <property type="project" value="UniProtKB-KW"/>
</dbReference>
<evidence type="ECO:0000256" key="5">
    <source>
        <dbReference type="SAM" id="MobiDB-lite"/>
    </source>
</evidence>
<feature type="compositionally biased region" description="Basic and acidic residues" evidence="5">
    <location>
        <begin position="65"/>
        <end position="95"/>
    </location>
</feature>
<dbReference type="Gene3D" id="3.30.310.130">
    <property type="entry name" value="Ubiquitin-related"/>
    <property type="match status" value="1"/>
</dbReference>
<dbReference type="GO" id="GO:0016926">
    <property type="term" value="P:protein desumoylation"/>
    <property type="evidence" value="ECO:0007669"/>
    <property type="project" value="UniProtKB-ARBA"/>
</dbReference>
<dbReference type="PANTHER" id="PTHR46915:SF2">
    <property type="entry name" value="UBIQUITIN-LIKE PROTEASE 4"/>
    <property type="match status" value="1"/>
</dbReference>
<feature type="domain" description="Ubiquitin-like protease family profile" evidence="6">
    <location>
        <begin position="335"/>
        <end position="528"/>
    </location>
</feature>
<proteinExistence type="inferred from homology"/>
<dbReference type="Pfam" id="PF02902">
    <property type="entry name" value="Peptidase_C48"/>
    <property type="match status" value="1"/>
</dbReference>
<evidence type="ECO:0000259" key="6">
    <source>
        <dbReference type="PROSITE" id="PS50600"/>
    </source>
</evidence>
<dbReference type="PANTHER" id="PTHR46915">
    <property type="entry name" value="UBIQUITIN-LIKE PROTEASE 4-RELATED"/>
    <property type="match status" value="1"/>
</dbReference>
<dbReference type="GO" id="GO:0008234">
    <property type="term" value="F:cysteine-type peptidase activity"/>
    <property type="evidence" value="ECO:0007669"/>
    <property type="project" value="UniProtKB-KW"/>
</dbReference>
<comment type="similarity">
    <text evidence="1">Belongs to the peptidase C48 family.</text>
</comment>
<dbReference type="SUPFAM" id="SSF54001">
    <property type="entry name" value="Cysteine proteinases"/>
    <property type="match status" value="1"/>
</dbReference>
<evidence type="ECO:0000313" key="8">
    <source>
        <dbReference type="Proteomes" id="UP001279734"/>
    </source>
</evidence>
<accession>A0AAD3RZI4</accession>
<evidence type="ECO:0000256" key="4">
    <source>
        <dbReference type="ARBA" id="ARBA00022807"/>
    </source>
</evidence>
<evidence type="ECO:0000313" key="7">
    <source>
        <dbReference type="EMBL" id="GMH01614.1"/>
    </source>
</evidence>
<feature type="region of interest" description="Disordered" evidence="5">
    <location>
        <begin position="1"/>
        <end position="111"/>
    </location>
</feature>
<keyword evidence="4" id="KW-0788">Thiol protease</keyword>